<evidence type="ECO:0000313" key="2">
    <source>
        <dbReference type="Proteomes" id="UP001138768"/>
    </source>
</evidence>
<dbReference type="AlphaFoldDB" id="A0A9X1B4R4"/>
<dbReference type="EMBL" id="NRRY01000025">
    <property type="protein sequence ID" value="MBK1619738.1"/>
    <property type="molecule type" value="Genomic_DNA"/>
</dbReference>
<protein>
    <submittedName>
        <fullName evidence="1">Uncharacterized protein</fullName>
    </submittedName>
</protein>
<sequence length="151" mass="17333">MGLDQTMPGRISRAVLHLRHGRERRKDRLAELTHHHQLRQRPVEPRAGIRCAFRTQAFGHPIADPAHPPALGERLAFLRHQIAAPGCHLRQWHQLWQMAVEHQSKLARLAHLRPLALELLAHARLRDLGDQIIDRGQCGLLGRMGNWDLHP</sequence>
<name>A0A9X1B4R4_9GAMM</name>
<evidence type="ECO:0000313" key="1">
    <source>
        <dbReference type="EMBL" id="MBK1619738.1"/>
    </source>
</evidence>
<reference evidence="1 2" key="1">
    <citation type="journal article" date="2020" name="Microorganisms">
        <title>Osmotic Adaptation and Compatible Solute Biosynthesis of Phototrophic Bacteria as Revealed from Genome Analyses.</title>
        <authorList>
            <person name="Imhoff J.F."/>
            <person name="Rahn T."/>
            <person name="Kunzel S."/>
            <person name="Keller A."/>
            <person name="Neulinger S.C."/>
        </authorList>
    </citation>
    <scope>NUCLEOTIDE SEQUENCE [LARGE SCALE GENOMIC DNA]</scope>
    <source>
        <strain evidence="1 2">DSM 25653</strain>
    </source>
</reference>
<gene>
    <name evidence="1" type="ORF">CKO42_15070</name>
</gene>
<proteinExistence type="predicted"/>
<dbReference type="Proteomes" id="UP001138768">
    <property type="component" value="Unassembled WGS sequence"/>
</dbReference>
<comment type="caution">
    <text evidence="1">The sequence shown here is derived from an EMBL/GenBank/DDBJ whole genome shotgun (WGS) entry which is preliminary data.</text>
</comment>
<organism evidence="1 2">
    <name type="scientific">Lamprobacter modestohalophilus</name>
    <dbReference type="NCBI Taxonomy" id="1064514"/>
    <lineage>
        <taxon>Bacteria</taxon>
        <taxon>Pseudomonadati</taxon>
        <taxon>Pseudomonadota</taxon>
        <taxon>Gammaproteobacteria</taxon>
        <taxon>Chromatiales</taxon>
        <taxon>Chromatiaceae</taxon>
        <taxon>Lamprobacter</taxon>
    </lineage>
</organism>
<accession>A0A9X1B4R4</accession>
<keyword evidence="2" id="KW-1185">Reference proteome</keyword>